<dbReference type="InterPro" id="IPR011990">
    <property type="entry name" value="TPR-like_helical_dom_sf"/>
</dbReference>
<feature type="region of interest" description="Disordered" evidence="1">
    <location>
        <begin position="618"/>
        <end position="650"/>
    </location>
</feature>
<dbReference type="EMBL" id="CAUYUJ010004714">
    <property type="protein sequence ID" value="CAK0810670.1"/>
    <property type="molecule type" value="Genomic_DNA"/>
</dbReference>
<dbReference type="InterPro" id="IPR050754">
    <property type="entry name" value="FKBP4/5/8-like"/>
</dbReference>
<evidence type="ECO:0000313" key="3">
    <source>
        <dbReference type="Proteomes" id="UP001189429"/>
    </source>
</evidence>
<reference evidence="2" key="1">
    <citation type="submission" date="2023-10" db="EMBL/GenBank/DDBJ databases">
        <authorList>
            <person name="Chen Y."/>
            <person name="Shah S."/>
            <person name="Dougan E. K."/>
            <person name="Thang M."/>
            <person name="Chan C."/>
        </authorList>
    </citation>
    <scope>NUCLEOTIDE SEQUENCE [LARGE SCALE GENOMIC DNA]</scope>
</reference>
<accession>A0ABN9R1P5</accession>
<dbReference type="Proteomes" id="UP001189429">
    <property type="component" value="Unassembled WGS sequence"/>
</dbReference>
<keyword evidence="3" id="KW-1185">Reference proteome</keyword>
<name>A0ABN9R1P5_9DINO</name>
<feature type="region of interest" description="Disordered" evidence="1">
    <location>
        <begin position="858"/>
        <end position="888"/>
    </location>
</feature>
<feature type="compositionally biased region" description="Basic and acidic residues" evidence="1">
    <location>
        <begin position="858"/>
        <end position="867"/>
    </location>
</feature>
<dbReference type="Gene3D" id="1.25.40.10">
    <property type="entry name" value="Tetratricopeptide repeat domain"/>
    <property type="match status" value="1"/>
</dbReference>
<feature type="region of interest" description="Disordered" evidence="1">
    <location>
        <begin position="1183"/>
        <end position="1203"/>
    </location>
</feature>
<evidence type="ECO:0000313" key="2">
    <source>
        <dbReference type="EMBL" id="CAK0810670.1"/>
    </source>
</evidence>
<comment type="caution">
    <text evidence="2">The sequence shown here is derived from an EMBL/GenBank/DDBJ whole genome shotgun (WGS) entry which is preliminary data.</text>
</comment>
<protein>
    <submittedName>
        <fullName evidence="2">Uncharacterized protein</fullName>
    </submittedName>
</protein>
<sequence length="1238" mass="139606">MFWQRRPLFDPRSNPGYERWVHPAVKRLPEPGGSAEVAFCDGAPLEPGVDGLQHGEVRHQAELVYPRLAAGGRVVPLEALRPAGAAKVEPFVPPSQSPSASYSREQLEEWGYPKYDPKFDDPEWLKEQFRKEREDPNENANFWLDASDPEYWQNVARRPYAKALLRTEAHWNSRKNQWLQQFDTIQEMNDYRHQVAEKLEACPLETQRLLMPIMKYRIVDVYLAQLCRESHMSGLPFEDLVDRADHRATLREFRETIDAEGDAGAEHLWKSFDARNQQVHLDDEAKREKEARLSGATAVSDSEAVADALNFGHKCKKDGLLEWNKGNVEEALVSWRQGTEILWRIKAPHTQKELNKEIDEIHCALLKNQAQAAIKLGHWTEALEAATRALRIDDQDHKAWFRKACALEGLGRVREMQPCLDSIDQIAVGRPDCGRIQKDTAAKREKVQRILEKEEADQKRMLLRGCENSLFSVERDAQAAAPDTLKDVKDRPPRISDKIGFVKVDEQTRKRLTRDGAEDLLKALSEAYLDRGFRKQVKKLAMDVTDQAEFIAYLNKVALEVQKPLLENWGFEGSPVGVQEMKRAVLDHAKVDGAVKKQAEETLAALYGEFYHVCRGASLDPKDRAKPPQRAPGGEEGAEHSDGDGELKLQTFTGEGQDGWFVAPAHWTDRVTKGWRGWDPAQAGEPRKSAATERREAWDALSRAMKGTDPYPLRQAIERAIELKLSSVTIKSAKRRLAGIGSGRWLIGLPGEAQEFPEAAPKAKARAKDAHELARLVSPEHWLRYSAAALQRTLRRDASFVWCSKCPGGGWVDPKQPTSKCGWTCPECDNSFVYCPFCRREHGSISCKRFQQLREEVAGRKDKRDDQSTAVPGEELQRSCDEGFSSTDDPNFEVGPTFIKHRSSSVQRVEEAAAPGNCRSSLAVCIVGQLARLETKSKLTNLFQYVEQQKTYERVHAFVVAQTGSVFNVSSKTAQAKDDNDTCHQNFHSPSEVEAVLSPFYQAGMYLKPGYHKDVTLNLENWHKYGSEKGEKERTPLLRGHLAQWTHFSQCAALIKEHEKSTGCQHTAVMKIRDNGIVTKPMSTSVEGKVIVKDCFSGWGVNDRFILAPRCYLDQVLEAPLDLALAVNNGTKWAGELMRRKKVVSPEMLLSRSWRLGDVPVRKTSGITDQEDVPDLAVRSTAPPAVAGRPHRRRRQVRGRAQTGQGEHEWCLVPNRGRHAKDCRPRGDLGYATCGSKH</sequence>
<dbReference type="PANTHER" id="PTHR46512:SF1">
    <property type="entry name" value="PEPTIDYLPROLYL ISOMERASE"/>
    <property type="match status" value="1"/>
</dbReference>
<evidence type="ECO:0000256" key="1">
    <source>
        <dbReference type="SAM" id="MobiDB-lite"/>
    </source>
</evidence>
<feature type="compositionally biased region" description="Basic residues" evidence="1">
    <location>
        <begin position="1189"/>
        <end position="1198"/>
    </location>
</feature>
<feature type="compositionally biased region" description="Basic and acidic residues" evidence="1">
    <location>
        <begin position="637"/>
        <end position="647"/>
    </location>
</feature>
<dbReference type="PANTHER" id="PTHR46512">
    <property type="entry name" value="PEPTIDYLPROLYL ISOMERASE"/>
    <property type="match status" value="1"/>
</dbReference>
<organism evidence="2 3">
    <name type="scientific">Prorocentrum cordatum</name>
    <dbReference type="NCBI Taxonomy" id="2364126"/>
    <lineage>
        <taxon>Eukaryota</taxon>
        <taxon>Sar</taxon>
        <taxon>Alveolata</taxon>
        <taxon>Dinophyceae</taxon>
        <taxon>Prorocentrales</taxon>
        <taxon>Prorocentraceae</taxon>
        <taxon>Prorocentrum</taxon>
    </lineage>
</organism>
<gene>
    <name evidence="2" type="ORF">PCOR1329_LOCUS15563</name>
</gene>
<dbReference type="SUPFAM" id="SSF48452">
    <property type="entry name" value="TPR-like"/>
    <property type="match status" value="1"/>
</dbReference>
<proteinExistence type="predicted"/>